<keyword evidence="5" id="KW-1185">Reference proteome</keyword>
<evidence type="ECO:0000313" key="4">
    <source>
        <dbReference type="EMBL" id="KAK4519556.1"/>
    </source>
</evidence>
<evidence type="ECO:0000256" key="2">
    <source>
        <dbReference type="SAM" id="MobiDB-lite"/>
    </source>
</evidence>
<reference evidence="4 5" key="1">
    <citation type="submission" date="2022-11" db="EMBL/GenBank/DDBJ databases">
        <title>Mucor velutinosus strain NIH1002 WGS.</title>
        <authorList>
            <person name="Subramanian P."/>
            <person name="Mullikin J.C."/>
            <person name="Segre J.A."/>
            <person name="Zelazny A.M."/>
        </authorList>
    </citation>
    <scope>NUCLEOTIDE SEQUENCE [LARGE SCALE GENOMIC DNA]</scope>
    <source>
        <strain evidence="4 5">NIH1002</strain>
    </source>
</reference>
<keyword evidence="3" id="KW-1133">Transmembrane helix</keyword>
<feature type="compositionally biased region" description="Low complexity" evidence="2">
    <location>
        <begin position="81"/>
        <end position="94"/>
    </location>
</feature>
<keyword evidence="1" id="KW-0175">Coiled coil</keyword>
<organism evidence="4 5">
    <name type="scientific">Mucor velutinosus</name>
    <dbReference type="NCBI Taxonomy" id="708070"/>
    <lineage>
        <taxon>Eukaryota</taxon>
        <taxon>Fungi</taxon>
        <taxon>Fungi incertae sedis</taxon>
        <taxon>Mucoromycota</taxon>
        <taxon>Mucoromycotina</taxon>
        <taxon>Mucoromycetes</taxon>
        <taxon>Mucorales</taxon>
        <taxon>Mucorineae</taxon>
        <taxon>Mucoraceae</taxon>
        <taxon>Mucor</taxon>
    </lineage>
</organism>
<dbReference type="EMBL" id="JASEJX010000012">
    <property type="protein sequence ID" value="KAK4519556.1"/>
    <property type="molecule type" value="Genomic_DNA"/>
</dbReference>
<evidence type="ECO:0000256" key="3">
    <source>
        <dbReference type="SAM" id="Phobius"/>
    </source>
</evidence>
<accession>A0AAN7DLG1</accession>
<gene>
    <name evidence="4" type="ORF">ATC70_009792</name>
</gene>
<feature type="coiled-coil region" evidence="1">
    <location>
        <begin position="151"/>
        <end position="185"/>
    </location>
</feature>
<keyword evidence="3" id="KW-0472">Membrane</keyword>
<dbReference type="RefSeq" id="XP_064686222.1">
    <property type="nucleotide sequence ID" value="XM_064829020.1"/>
</dbReference>
<dbReference type="AlphaFoldDB" id="A0AAN7DLG1"/>
<dbReference type="Proteomes" id="UP001304243">
    <property type="component" value="Unassembled WGS sequence"/>
</dbReference>
<comment type="caution">
    <text evidence="4">The sequence shown here is derived from an EMBL/GenBank/DDBJ whole genome shotgun (WGS) entry which is preliminary data.</text>
</comment>
<feature type="transmembrane region" description="Helical" evidence="3">
    <location>
        <begin position="6"/>
        <end position="28"/>
    </location>
</feature>
<feature type="compositionally biased region" description="Low complexity" evidence="2">
    <location>
        <begin position="101"/>
        <end position="111"/>
    </location>
</feature>
<dbReference type="GeneID" id="89953478"/>
<sequence length="412" mass="46065">MIFDSHALSCVIATICIFSFKYFVLLLFPFSELMRTMRALFSEKNNNPADDSSSVNNNSNDATSTSHANINANADAINNNASTNSASNVSTTSTPADTKVPSSLPSSPSSSLGYVSAAPIPFSSSYESLTATVKNVQEQSIAAALDLADKIDYLKQENQALNAHIVALQNQLTEEKSRADNLLHTTANRIDILERYVQNDLKFEDQRKHEVQEVQVLSQRNTDLINERINAVEDQLTKLFEEFEDRRSKELQSFATTFKSLRKRCDEFKVELDKQIQQTASQTKDTAMNTATIKETLASNALGNLGKSVRDAMDLCESKLNKVEAEREMLQFVAEDRGEELKILLERVVALETEFDDMREEVRNGPTEMSGSIDSMEQDIHHIVREMGVQLGVLDTHDKSPQETIDVTDETY</sequence>
<evidence type="ECO:0000313" key="5">
    <source>
        <dbReference type="Proteomes" id="UP001304243"/>
    </source>
</evidence>
<proteinExistence type="predicted"/>
<feature type="region of interest" description="Disordered" evidence="2">
    <location>
        <begin position="81"/>
        <end position="111"/>
    </location>
</feature>
<feature type="region of interest" description="Disordered" evidence="2">
    <location>
        <begin position="46"/>
        <end position="66"/>
    </location>
</feature>
<evidence type="ECO:0000256" key="1">
    <source>
        <dbReference type="SAM" id="Coils"/>
    </source>
</evidence>
<keyword evidence="3" id="KW-0812">Transmembrane</keyword>
<protein>
    <submittedName>
        <fullName evidence="4">Uncharacterized protein</fullName>
    </submittedName>
</protein>
<name>A0AAN7DLG1_9FUNG</name>